<dbReference type="PANTHER" id="PTHR30435:SF19">
    <property type="entry name" value="FLAGELLAR BASAL-BODY ROD PROTEIN FLGG"/>
    <property type="match status" value="1"/>
</dbReference>
<dbReference type="PROSITE" id="PS00588">
    <property type="entry name" value="FLAGELLA_BB_ROD"/>
    <property type="match status" value="1"/>
</dbReference>
<organism evidence="3">
    <name type="scientific">marine sediment metagenome</name>
    <dbReference type="NCBI Taxonomy" id="412755"/>
    <lineage>
        <taxon>unclassified sequences</taxon>
        <taxon>metagenomes</taxon>
        <taxon>ecological metagenomes</taxon>
    </lineage>
</organism>
<dbReference type="GO" id="GO:0009288">
    <property type="term" value="C:bacterial-type flagellum"/>
    <property type="evidence" value="ECO:0007669"/>
    <property type="project" value="TreeGrafter"/>
</dbReference>
<feature type="non-terminal residue" evidence="3">
    <location>
        <position position="203"/>
    </location>
</feature>
<evidence type="ECO:0000313" key="3">
    <source>
        <dbReference type="EMBL" id="GAG13043.1"/>
    </source>
</evidence>
<dbReference type="Pfam" id="PF22692">
    <property type="entry name" value="LlgE_F_G_D1"/>
    <property type="match status" value="1"/>
</dbReference>
<dbReference type="Pfam" id="PF00460">
    <property type="entry name" value="Flg_bb_rod"/>
    <property type="match status" value="1"/>
</dbReference>
<dbReference type="InterPro" id="IPR020013">
    <property type="entry name" value="Flagellar_FlgE/F/G"/>
</dbReference>
<dbReference type="InterPro" id="IPR001444">
    <property type="entry name" value="Flag_bb_rod_N"/>
</dbReference>
<reference evidence="3" key="1">
    <citation type="journal article" date="2014" name="Front. Microbiol.">
        <title>High frequency of phylogenetically diverse reductive dehalogenase-homologous genes in deep subseafloor sedimentary metagenomes.</title>
        <authorList>
            <person name="Kawai M."/>
            <person name="Futagami T."/>
            <person name="Toyoda A."/>
            <person name="Takaki Y."/>
            <person name="Nishi S."/>
            <person name="Hori S."/>
            <person name="Arai W."/>
            <person name="Tsubouchi T."/>
            <person name="Morono Y."/>
            <person name="Uchiyama I."/>
            <person name="Ito T."/>
            <person name="Fujiyama A."/>
            <person name="Inagaki F."/>
            <person name="Takami H."/>
        </authorList>
    </citation>
    <scope>NUCLEOTIDE SEQUENCE</scope>
    <source>
        <strain evidence="3">Expedition CK06-06</strain>
    </source>
</reference>
<evidence type="ECO:0000259" key="2">
    <source>
        <dbReference type="Pfam" id="PF22692"/>
    </source>
</evidence>
<dbReference type="GO" id="GO:0071978">
    <property type="term" value="P:bacterial-type flagellum-dependent swarming motility"/>
    <property type="evidence" value="ECO:0007669"/>
    <property type="project" value="TreeGrafter"/>
</dbReference>
<protein>
    <submittedName>
        <fullName evidence="3">Uncharacterized protein</fullName>
    </submittedName>
</protein>
<dbReference type="NCBIfam" id="TIGR03506">
    <property type="entry name" value="FlgEFG_subfam"/>
    <property type="match status" value="1"/>
</dbReference>
<dbReference type="InterPro" id="IPR037925">
    <property type="entry name" value="FlgE/F/G-like"/>
</dbReference>
<dbReference type="AlphaFoldDB" id="X0VKP5"/>
<dbReference type="SUPFAM" id="SSF117143">
    <property type="entry name" value="Flagellar hook protein flgE"/>
    <property type="match status" value="1"/>
</dbReference>
<dbReference type="EMBL" id="BARS01024935">
    <property type="protein sequence ID" value="GAG13043.1"/>
    <property type="molecule type" value="Genomic_DNA"/>
</dbReference>
<dbReference type="InterPro" id="IPR019776">
    <property type="entry name" value="Flagellar_basal_body_rod_CS"/>
</dbReference>
<name>X0VKP5_9ZZZZ</name>
<sequence>MSFALSAGVTGLQAHQKMLDVAGNNLANVNTTAFKSSRITFSELLSETIKKASQPTTTVGGTNPQQMGSGVGVAGISPNMAQGNIVNTGNPLDMALEGEGYFVLSDGSQNLYTRAGAFGVDAGSSLIDPTLVDPATGYRVQRVGNVGEENDFQVTGNSNIRVPYGVTLGANATSSITMQGNLSANAVFATPQKQKMTANLKYT</sequence>
<feature type="domain" description="Flagellar basal body rod protein N-terminal" evidence="1">
    <location>
        <begin position="7"/>
        <end position="35"/>
    </location>
</feature>
<proteinExistence type="predicted"/>
<feature type="domain" description="Flagellar hook protein FlgE/F/G-like D1" evidence="2">
    <location>
        <begin position="95"/>
        <end position="183"/>
    </location>
</feature>
<dbReference type="InterPro" id="IPR053967">
    <property type="entry name" value="LlgE_F_G-like_D1"/>
</dbReference>
<comment type="caution">
    <text evidence="3">The sequence shown here is derived from an EMBL/GenBank/DDBJ whole genome shotgun (WGS) entry which is preliminary data.</text>
</comment>
<dbReference type="PANTHER" id="PTHR30435">
    <property type="entry name" value="FLAGELLAR PROTEIN"/>
    <property type="match status" value="1"/>
</dbReference>
<evidence type="ECO:0000259" key="1">
    <source>
        <dbReference type="Pfam" id="PF00460"/>
    </source>
</evidence>
<gene>
    <name evidence="3" type="ORF">S01H1_39504</name>
</gene>
<accession>X0VKP5</accession>